<dbReference type="GO" id="GO:0003700">
    <property type="term" value="F:DNA-binding transcription factor activity"/>
    <property type="evidence" value="ECO:0007669"/>
    <property type="project" value="InterPro"/>
</dbReference>
<reference evidence="2 3" key="1">
    <citation type="submission" date="2018-06" db="EMBL/GenBank/DDBJ databases">
        <title>Genomic Encyclopedia of Archaeal and Bacterial Type Strains, Phase II (KMG-II): from individual species to whole genera.</title>
        <authorList>
            <person name="Goeker M."/>
        </authorList>
    </citation>
    <scope>NUCLEOTIDE SEQUENCE [LARGE SCALE GENOMIC DNA]</scope>
    <source>
        <strain evidence="2 3">DSM 23241</strain>
    </source>
</reference>
<feature type="domain" description="HTH marR-type" evidence="1">
    <location>
        <begin position="13"/>
        <end position="148"/>
    </location>
</feature>
<keyword evidence="2" id="KW-0238">DNA-binding</keyword>
<dbReference type="Gene3D" id="1.10.10.10">
    <property type="entry name" value="Winged helix-like DNA-binding domain superfamily/Winged helix DNA-binding domain"/>
    <property type="match status" value="1"/>
</dbReference>
<dbReference type="InterPro" id="IPR036390">
    <property type="entry name" value="WH_DNA-bd_sf"/>
</dbReference>
<evidence type="ECO:0000313" key="3">
    <source>
        <dbReference type="Proteomes" id="UP000249720"/>
    </source>
</evidence>
<dbReference type="SMART" id="SM00347">
    <property type="entry name" value="HTH_MARR"/>
    <property type="match status" value="1"/>
</dbReference>
<dbReference type="SUPFAM" id="SSF46785">
    <property type="entry name" value="Winged helix' DNA-binding domain"/>
    <property type="match status" value="1"/>
</dbReference>
<evidence type="ECO:0000313" key="2">
    <source>
        <dbReference type="EMBL" id="PZX64411.1"/>
    </source>
</evidence>
<dbReference type="InterPro" id="IPR000835">
    <property type="entry name" value="HTH_MarR-typ"/>
</dbReference>
<gene>
    <name evidence="2" type="ORF">LX80_00607</name>
</gene>
<comment type="caution">
    <text evidence="2">The sequence shown here is derived from an EMBL/GenBank/DDBJ whole genome shotgun (WGS) entry which is preliminary data.</text>
</comment>
<dbReference type="EMBL" id="QKZV01000002">
    <property type="protein sequence ID" value="PZX64411.1"/>
    <property type="molecule type" value="Genomic_DNA"/>
</dbReference>
<dbReference type="OrthoDB" id="763883at2"/>
<sequence length="150" mass="17485">MNIEKELPQLHFRNEFHKGIVNIIFTANWLQERIRQFLLPEDITSQQYNILRIVQASTTPLSTLQIREQMLDKMSDTSRMVDRLVAKKLVEKRTSVHDKRKVAIYLTEAGEALLKRLEPKVQEVDAFLSSLTVDEAKQLNQLLDAARQQQ</sequence>
<dbReference type="InterPro" id="IPR039422">
    <property type="entry name" value="MarR/SlyA-like"/>
</dbReference>
<keyword evidence="3" id="KW-1185">Reference proteome</keyword>
<evidence type="ECO:0000259" key="1">
    <source>
        <dbReference type="PROSITE" id="PS50995"/>
    </source>
</evidence>
<dbReference type="PROSITE" id="PS50995">
    <property type="entry name" value="HTH_MARR_2"/>
    <property type="match status" value="1"/>
</dbReference>
<dbReference type="GO" id="GO:0006950">
    <property type="term" value="P:response to stress"/>
    <property type="evidence" value="ECO:0007669"/>
    <property type="project" value="TreeGrafter"/>
</dbReference>
<accession>A0A2W7RVA9</accession>
<name>A0A2W7RVA9_9BACT</name>
<dbReference type="GO" id="GO:0003677">
    <property type="term" value="F:DNA binding"/>
    <property type="evidence" value="ECO:0007669"/>
    <property type="project" value="UniProtKB-KW"/>
</dbReference>
<dbReference type="PRINTS" id="PR00598">
    <property type="entry name" value="HTHMARR"/>
</dbReference>
<organism evidence="2 3">
    <name type="scientific">Hydrotalea sandarakina</name>
    <dbReference type="NCBI Taxonomy" id="1004304"/>
    <lineage>
        <taxon>Bacteria</taxon>
        <taxon>Pseudomonadati</taxon>
        <taxon>Bacteroidota</taxon>
        <taxon>Chitinophagia</taxon>
        <taxon>Chitinophagales</taxon>
        <taxon>Chitinophagaceae</taxon>
        <taxon>Hydrotalea</taxon>
    </lineage>
</organism>
<proteinExistence type="predicted"/>
<dbReference type="AlphaFoldDB" id="A0A2W7RVA9"/>
<protein>
    <submittedName>
        <fullName evidence="2">DNA-binding MarR family transcriptional regulator</fullName>
    </submittedName>
</protein>
<dbReference type="PANTHER" id="PTHR33164">
    <property type="entry name" value="TRANSCRIPTIONAL REGULATOR, MARR FAMILY"/>
    <property type="match status" value="1"/>
</dbReference>
<dbReference type="Proteomes" id="UP000249720">
    <property type="component" value="Unassembled WGS sequence"/>
</dbReference>
<dbReference type="InterPro" id="IPR036388">
    <property type="entry name" value="WH-like_DNA-bd_sf"/>
</dbReference>
<dbReference type="PANTHER" id="PTHR33164:SF101">
    <property type="entry name" value="TRANSCRIPTIONAL REPRESSOR MPRA"/>
    <property type="match status" value="1"/>
</dbReference>
<dbReference type="Pfam" id="PF12802">
    <property type="entry name" value="MarR_2"/>
    <property type="match status" value="1"/>
</dbReference>
<dbReference type="RefSeq" id="WP_111293594.1">
    <property type="nucleotide sequence ID" value="NZ_QKZV01000002.1"/>
</dbReference>